<proteinExistence type="predicted"/>
<dbReference type="AlphaFoldDB" id="A0A1Q9D453"/>
<evidence type="ECO:0000256" key="1">
    <source>
        <dbReference type="SAM" id="Phobius"/>
    </source>
</evidence>
<sequence length="174" mass="18795">MMLSSRSEAADDEGPSIRFIFLCGLCLVALNVGSPYLLEEVPQSLALLGPGVILLGVAVLQICFFEAMATPVPSSRTLQALLLGLMAAVLHAVAGVPKGKARFRYNAYYEYDDDDDAYDYGYGYDDDGDDGARDCFSDSDCDDDTEAQAAYALVWSFPEISDPSAESMAPFPRC</sequence>
<accession>A0A1Q9D453</accession>
<protein>
    <submittedName>
        <fullName evidence="2">Uncharacterized protein</fullName>
    </submittedName>
</protein>
<gene>
    <name evidence="2" type="ORF">AK812_SmicGene28526</name>
</gene>
<feature type="transmembrane region" description="Helical" evidence="1">
    <location>
        <begin position="77"/>
        <end position="96"/>
    </location>
</feature>
<evidence type="ECO:0000313" key="3">
    <source>
        <dbReference type="Proteomes" id="UP000186817"/>
    </source>
</evidence>
<keyword evidence="1" id="KW-1133">Transmembrane helix</keyword>
<dbReference type="Proteomes" id="UP000186817">
    <property type="component" value="Unassembled WGS sequence"/>
</dbReference>
<feature type="transmembrane region" description="Helical" evidence="1">
    <location>
        <begin position="16"/>
        <end position="38"/>
    </location>
</feature>
<feature type="transmembrane region" description="Helical" evidence="1">
    <location>
        <begin position="45"/>
        <end position="65"/>
    </location>
</feature>
<comment type="caution">
    <text evidence="2">The sequence shown here is derived from an EMBL/GenBank/DDBJ whole genome shotgun (WGS) entry which is preliminary data.</text>
</comment>
<keyword evidence="3" id="KW-1185">Reference proteome</keyword>
<name>A0A1Q9D453_SYMMI</name>
<keyword evidence="1" id="KW-0812">Transmembrane</keyword>
<organism evidence="2 3">
    <name type="scientific">Symbiodinium microadriaticum</name>
    <name type="common">Dinoflagellate</name>
    <name type="synonym">Zooxanthella microadriatica</name>
    <dbReference type="NCBI Taxonomy" id="2951"/>
    <lineage>
        <taxon>Eukaryota</taxon>
        <taxon>Sar</taxon>
        <taxon>Alveolata</taxon>
        <taxon>Dinophyceae</taxon>
        <taxon>Suessiales</taxon>
        <taxon>Symbiodiniaceae</taxon>
        <taxon>Symbiodinium</taxon>
    </lineage>
</organism>
<dbReference type="EMBL" id="LSRX01000735">
    <property type="protein sequence ID" value="OLP89961.1"/>
    <property type="molecule type" value="Genomic_DNA"/>
</dbReference>
<keyword evidence="1" id="KW-0472">Membrane</keyword>
<evidence type="ECO:0000313" key="2">
    <source>
        <dbReference type="EMBL" id="OLP89961.1"/>
    </source>
</evidence>
<dbReference type="OrthoDB" id="10379801at2759"/>
<reference evidence="2 3" key="1">
    <citation type="submission" date="2016-02" db="EMBL/GenBank/DDBJ databases">
        <title>Genome analysis of coral dinoflagellate symbionts highlights evolutionary adaptations to a symbiotic lifestyle.</title>
        <authorList>
            <person name="Aranda M."/>
            <person name="Li Y."/>
            <person name="Liew Y.J."/>
            <person name="Baumgarten S."/>
            <person name="Simakov O."/>
            <person name="Wilson M."/>
            <person name="Piel J."/>
            <person name="Ashoor H."/>
            <person name="Bougouffa S."/>
            <person name="Bajic V.B."/>
            <person name="Ryu T."/>
            <person name="Ravasi T."/>
            <person name="Bayer T."/>
            <person name="Micklem G."/>
            <person name="Kim H."/>
            <person name="Bhak J."/>
            <person name="Lajeunesse T.C."/>
            <person name="Voolstra C.R."/>
        </authorList>
    </citation>
    <scope>NUCLEOTIDE SEQUENCE [LARGE SCALE GENOMIC DNA]</scope>
    <source>
        <strain evidence="2 3">CCMP2467</strain>
    </source>
</reference>